<reference evidence="2 3" key="1">
    <citation type="journal article" date="2019" name="Int. J. Syst. Evol. Microbiol.">
        <title>The Global Catalogue of Microorganisms (GCM) 10K type strain sequencing project: providing services to taxonomists for standard genome sequencing and annotation.</title>
        <authorList>
            <consortium name="The Broad Institute Genomics Platform"/>
            <consortium name="The Broad Institute Genome Sequencing Center for Infectious Disease"/>
            <person name="Wu L."/>
            <person name="Ma J."/>
        </authorList>
    </citation>
    <scope>NUCLEOTIDE SEQUENCE [LARGE SCALE GENOMIC DNA]</scope>
    <source>
        <strain evidence="2 3">JCM 14330</strain>
    </source>
</reference>
<organism evidence="2 3">
    <name type="scientific">Pigmentiphaga daeguensis</name>
    <dbReference type="NCBI Taxonomy" id="414049"/>
    <lineage>
        <taxon>Bacteria</taxon>
        <taxon>Pseudomonadati</taxon>
        <taxon>Pseudomonadota</taxon>
        <taxon>Betaproteobacteria</taxon>
        <taxon>Burkholderiales</taxon>
        <taxon>Alcaligenaceae</taxon>
        <taxon>Pigmentiphaga</taxon>
    </lineage>
</organism>
<dbReference type="Proteomes" id="UP001501706">
    <property type="component" value="Unassembled WGS sequence"/>
</dbReference>
<proteinExistence type="predicted"/>
<dbReference type="EMBL" id="BAAAEN010000002">
    <property type="protein sequence ID" value="GAA0493629.1"/>
    <property type="molecule type" value="Genomic_DNA"/>
</dbReference>
<evidence type="ECO:0000313" key="2">
    <source>
        <dbReference type="EMBL" id="GAA0493629.1"/>
    </source>
</evidence>
<keyword evidence="3" id="KW-1185">Reference proteome</keyword>
<dbReference type="RefSeq" id="WP_343927147.1">
    <property type="nucleotide sequence ID" value="NZ_BAAAEN010000002.1"/>
</dbReference>
<comment type="caution">
    <text evidence="2">The sequence shown here is derived from an EMBL/GenBank/DDBJ whole genome shotgun (WGS) entry which is preliminary data.</text>
</comment>
<feature type="region of interest" description="Disordered" evidence="1">
    <location>
        <begin position="1"/>
        <end position="61"/>
    </location>
</feature>
<sequence>MRGFSVINPNAPAPAPAKNWKRPPMQTDRAMAAALERARAAQPPLSAMRGGKSKDTLKEIE</sequence>
<accession>A0ABN1BAH7</accession>
<protein>
    <submittedName>
        <fullName evidence="2">Uncharacterized protein</fullName>
    </submittedName>
</protein>
<gene>
    <name evidence="2" type="ORF">GCM10009097_06870</name>
</gene>
<feature type="compositionally biased region" description="Basic and acidic residues" evidence="1">
    <location>
        <begin position="52"/>
        <end position="61"/>
    </location>
</feature>
<evidence type="ECO:0000256" key="1">
    <source>
        <dbReference type="SAM" id="MobiDB-lite"/>
    </source>
</evidence>
<name>A0ABN1BAH7_9BURK</name>
<evidence type="ECO:0000313" key="3">
    <source>
        <dbReference type="Proteomes" id="UP001501706"/>
    </source>
</evidence>